<organism evidence="1">
    <name type="scientific">Amphimedon queenslandica</name>
    <name type="common">Sponge</name>
    <dbReference type="NCBI Taxonomy" id="400682"/>
    <lineage>
        <taxon>Eukaryota</taxon>
        <taxon>Metazoa</taxon>
        <taxon>Porifera</taxon>
        <taxon>Demospongiae</taxon>
        <taxon>Heteroscleromorpha</taxon>
        <taxon>Haplosclerida</taxon>
        <taxon>Niphatidae</taxon>
        <taxon>Amphimedon</taxon>
    </lineage>
</organism>
<accession>A0A1X7U485</accession>
<dbReference type="EnsemblMetazoa" id="Aqu2.1.22266_001">
    <property type="protein sequence ID" value="Aqu2.1.22266_001"/>
    <property type="gene ID" value="Aqu2.1.22266"/>
</dbReference>
<sequence length="67" mass="7687">MLAFAIAFYFFFSHKPYIDRAAAQVPCLVISTDSEHERHLLGHQRELYRPDPCPSYSAEPVTGMMEP</sequence>
<name>A0A1X7U485_AMPQE</name>
<dbReference type="AlphaFoldDB" id="A0A1X7U485"/>
<dbReference type="InParanoid" id="A0A1X7U485"/>
<protein>
    <submittedName>
        <fullName evidence="1">Uncharacterized protein</fullName>
    </submittedName>
</protein>
<evidence type="ECO:0000313" key="1">
    <source>
        <dbReference type="EnsemblMetazoa" id="Aqu2.1.22266_001"/>
    </source>
</evidence>
<reference evidence="1" key="1">
    <citation type="submission" date="2017-05" db="UniProtKB">
        <authorList>
            <consortium name="EnsemblMetazoa"/>
        </authorList>
    </citation>
    <scope>IDENTIFICATION</scope>
</reference>
<proteinExistence type="predicted"/>